<dbReference type="Gene3D" id="3.30.230.90">
    <property type="match status" value="1"/>
</dbReference>
<protein>
    <submittedName>
        <fullName evidence="2">Proteasome assembly chaperone 3-like</fullName>
    </submittedName>
</protein>
<dbReference type="GO" id="GO:0043248">
    <property type="term" value="P:proteasome assembly"/>
    <property type="evidence" value="ECO:0007669"/>
    <property type="project" value="InterPro"/>
</dbReference>
<dbReference type="RefSeq" id="XP_025406850.1">
    <property type="nucleotide sequence ID" value="XM_025551065.1"/>
</dbReference>
<evidence type="ECO:0000313" key="2">
    <source>
        <dbReference type="RefSeq" id="XP_025406850.1"/>
    </source>
</evidence>
<dbReference type="PANTHER" id="PTHR31051:SF1">
    <property type="entry name" value="PROTEASOME ASSEMBLY CHAPERONE 3"/>
    <property type="match status" value="1"/>
</dbReference>
<accession>A0A8B8F8U8</accession>
<dbReference type="PANTHER" id="PTHR31051">
    <property type="entry name" value="PROTEASOME ASSEMBLY CHAPERONE 3"/>
    <property type="match status" value="1"/>
</dbReference>
<proteinExistence type="predicted"/>
<dbReference type="InterPro" id="IPR018788">
    <property type="entry name" value="Proteasome_assmbl_chp_3"/>
</dbReference>
<dbReference type="GeneID" id="112680848"/>
<dbReference type="AlphaFoldDB" id="A0A8B8F8U8"/>
<reference evidence="2" key="1">
    <citation type="submission" date="2025-08" db="UniProtKB">
        <authorList>
            <consortium name="RefSeq"/>
        </authorList>
    </citation>
    <scope>IDENTIFICATION</scope>
    <source>
        <tissue evidence="2">Whole body</tissue>
    </source>
</reference>
<sequence length="109" mass="12203">MNFKSVAALLDGVHTDFTVSVFEDIIFIVITQNSKLGTLYLFKPECLSSKDQGYDIKALFGREDDNLTSHIVSLMLALNVDRRAIVSLMLSNTSFRTIRAIQEVLSSMI</sequence>
<evidence type="ECO:0000313" key="1">
    <source>
        <dbReference type="Proteomes" id="UP000694846"/>
    </source>
</evidence>
<dbReference type="InterPro" id="IPR053720">
    <property type="entry name" value="Psm_Assembly_Chaperone"/>
</dbReference>
<name>A0A8B8F8U8_9HEMI</name>
<gene>
    <name evidence="2" type="primary">LOC112680848</name>
</gene>
<dbReference type="Proteomes" id="UP000694846">
    <property type="component" value="Unplaced"/>
</dbReference>
<organism evidence="1 2">
    <name type="scientific">Sipha flava</name>
    <name type="common">yellow sugarcane aphid</name>
    <dbReference type="NCBI Taxonomy" id="143950"/>
    <lineage>
        <taxon>Eukaryota</taxon>
        <taxon>Metazoa</taxon>
        <taxon>Ecdysozoa</taxon>
        <taxon>Arthropoda</taxon>
        <taxon>Hexapoda</taxon>
        <taxon>Insecta</taxon>
        <taxon>Pterygota</taxon>
        <taxon>Neoptera</taxon>
        <taxon>Paraneoptera</taxon>
        <taxon>Hemiptera</taxon>
        <taxon>Sternorrhyncha</taxon>
        <taxon>Aphidomorpha</taxon>
        <taxon>Aphidoidea</taxon>
        <taxon>Aphididae</taxon>
        <taxon>Sipha</taxon>
    </lineage>
</organism>
<dbReference type="OrthoDB" id="5839at2759"/>
<keyword evidence="1" id="KW-1185">Reference proteome</keyword>
<dbReference type="Pfam" id="PF10178">
    <property type="entry name" value="PAC3"/>
    <property type="match status" value="1"/>
</dbReference>